<feature type="region of interest" description="Disordered" evidence="1">
    <location>
        <begin position="63"/>
        <end position="103"/>
    </location>
</feature>
<sequence>MSKRVVGWADSTEQSLVRCAGAELSGDGGMDAMGWSRGAMRTRLPASALLTLHGDAAARPWPVASSSAGRNLRETKRLQNRPAKQTSVRLPPSNTTLHRPRSARTARLRSVRLRLSLLHGEAVDIAILSVGLVGCGTEVPYSAVHSLAHCLIHLACAILLRLQPSLVSMYSDWPPLAVVENATDRHPCEHCCRQEGDAALIGGMRSPASSLLACLLLSALPQASPPS</sequence>
<dbReference type="AlphaFoldDB" id="A0A9N9VGF3"/>
<dbReference type="EMBL" id="CABFNQ020000688">
    <property type="protein sequence ID" value="CAH0022934.1"/>
    <property type="molecule type" value="Genomic_DNA"/>
</dbReference>
<evidence type="ECO:0000256" key="1">
    <source>
        <dbReference type="SAM" id="MobiDB-lite"/>
    </source>
</evidence>
<proteinExistence type="predicted"/>
<accession>A0A9N9VGF3</accession>
<protein>
    <submittedName>
        <fullName evidence="2">Uncharacterized protein</fullName>
    </submittedName>
</protein>
<gene>
    <name evidence="2" type="ORF">CRHIZ90672A_00014577</name>
</gene>
<comment type="caution">
    <text evidence="2">The sequence shown here is derived from an EMBL/GenBank/DDBJ whole genome shotgun (WGS) entry which is preliminary data.</text>
</comment>
<reference evidence="2" key="1">
    <citation type="submission" date="2021-10" db="EMBL/GenBank/DDBJ databases">
        <authorList>
            <person name="Piombo E."/>
        </authorList>
    </citation>
    <scope>NUCLEOTIDE SEQUENCE</scope>
</reference>
<keyword evidence="3" id="KW-1185">Reference proteome</keyword>
<name>A0A9N9VGF3_9HYPO</name>
<evidence type="ECO:0000313" key="2">
    <source>
        <dbReference type="EMBL" id="CAH0022934.1"/>
    </source>
</evidence>
<evidence type="ECO:0000313" key="3">
    <source>
        <dbReference type="Proteomes" id="UP000696573"/>
    </source>
</evidence>
<dbReference type="Proteomes" id="UP000696573">
    <property type="component" value="Unassembled WGS sequence"/>
</dbReference>
<organism evidence="2 3">
    <name type="scientific">Clonostachys rhizophaga</name>
    <dbReference type="NCBI Taxonomy" id="160324"/>
    <lineage>
        <taxon>Eukaryota</taxon>
        <taxon>Fungi</taxon>
        <taxon>Dikarya</taxon>
        <taxon>Ascomycota</taxon>
        <taxon>Pezizomycotina</taxon>
        <taxon>Sordariomycetes</taxon>
        <taxon>Hypocreomycetidae</taxon>
        <taxon>Hypocreales</taxon>
        <taxon>Bionectriaceae</taxon>
        <taxon>Clonostachys</taxon>
    </lineage>
</organism>
<feature type="compositionally biased region" description="Polar residues" evidence="1">
    <location>
        <begin position="82"/>
        <end position="97"/>
    </location>
</feature>